<sequence>MSSMRLAASFLALAVTAVLLAAPLASPPLAAGAATIIEFRSKICPYCYQQTEILSELEKKYPGQIMVQYYSIDTDEPMFRRYRVSLVPTLIILSPSGSQVFRREGLVPQDELVSTLKSLNFIRD</sequence>
<accession>A0A7C3V7E0</accession>
<protein>
    <submittedName>
        <fullName evidence="3">Thioredoxin</fullName>
    </submittedName>
</protein>
<comment type="caution">
    <text evidence="3">The sequence shown here is derived from an EMBL/GenBank/DDBJ whole genome shotgun (WGS) entry which is preliminary data.</text>
</comment>
<dbReference type="Gene3D" id="3.40.30.10">
    <property type="entry name" value="Glutaredoxin"/>
    <property type="match status" value="1"/>
</dbReference>
<dbReference type="AlphaFoldDB" id="A0A7C3V7E0"/>
<gene>
    <name evidence="3" type="ORF">ENW96_15050</name>
</gene>
<dbReference type="InterPro" id="IPR013766">
    <property type="entry name" value="Thioredoxin_domain"/>
</dbReference>
<keyword evidence="1" id="KW-0732">Signal</keyword>
<dbReference type="CDD" id="cd02947">
    <property type="entry name" value="TRX_family"/>
    <property type="match status" value="1"/>
</dbReference>
<feature type="chain" id="PRO_5027886177" evidence="1">
    <location>
        <begin position="22"/>
        <end position="124"/>
    </location>
</feature>
<dbReference type="Pfam" id="PF00085">
    <property type="entry name" value="Thioredoxin"/>
    <property type="match status" value="1"/>
</dbReference>
<evidence type="ECO:0000313" key="3">
    <source>
        <dbReference type="EMBL" id="HGF35675.1"/>
    </source>
</evidence>
<feature type="domain" description="Thioredoxin" evidence="2">
    <location>
        <begin position="4"/>
        <end position="121"/>
    </location>
</feature>
<proteinExistence type="predicted"/>
<dbReference type="EMBL" id="DTMF01000366">
    <property type="protein sequence ID" value="HGF35675.1"/>
    <property type="molecule type" value="Genomic_DNA"/>
</dbReference>
<organism evidence="3">
    <name type="scientific">Desulfobacca acetoxidans</name>
    <dbReference type="NCBI Taxonomy" id="60893"/>
    <lineage>
        <taxon>Bacteria</taxon>
        <taxon>Pseudomonadati</taxon>
        <taxon>Thermodesulfobacteriota</taxon>
        <taxon>Desulfobaccia</taxon>
        <taxon>Desulfobaccales</taxon>
        <taxon>Desulfobaccaceae</taxon>
        <taxon>Desulfobacca</taxon>
    </lineage>
</organism>
<reference evidence="3" key="1">
    <citation type="journal article" date="2020" name="mSystems">
        <title>Genome- and Community-Level Interaction Insights into Carbon Utilization and Element Cycling Functions of Hydrothermarchaeota in Hydrothermal Sediment.</title>
        <authorList>
            <person name="Zhou Z."/>
            <person name="Liu Y."/>
            <person name="Xu W."/>
            <person name="Pan J."/>
            <person name="Luo Z.H."/>
            <person name="Li M."/>
        </authorList>
    </citation>
    <scope>NUCLEOTIDE SEQUENCE [LARGE SCALE GENOMIC DNA]</scope>
    <source>
        <strain evidence="3">SpSt-897</strain>
    </source>
</reference>
<dbReference type="SUPFAM" id="SSF52833">
    <property type="entry name" value="Thioredoxin-like"/>
    <property type="match status" value="1"/>
</dbReference>
<dbReference type="InterPro" id="IPR036249">
    <property type="entry name" value="Thioredoxin-like_sf"/>
</dbReference>
<dbReference type="PROSITE" id="PS51352">
    <property type="entry name" value="THIOREDOXIN_2"/>
    <property type="match status" value="1"/>
</dbReference>
<name>A0A7C3V7E0_9BACT</name>
<evidence type="ECO:0000259" key="2">
    <source>
        <dbReference type="PROSITE" id="PS51352"/>
    </source>
</evidence>
<feature type="signal peptide" evidence="1">
    <location>
        <begin position="1"/>
        <end position="21"/>
    </location>
</feature>
<evidence type="ECO:0000256" key="1">
    <source>
        <dbReference type="SAM" id="SignalP"/>
    </source>
</evidence>